<keyword evidence="2" id="KW-1185">Reference proteome</keyword>
<name>A0A1H1GV19_NATTX</name>
<dbReference type="Proteomes" id="UP000198848">
    <property type="component" value="Unassembled WGS sequence"/>
</dbReference>
<dbReference type="RefSeq" id="WP_090382449.1">
    <property type="nucleotide sequence ID" value="NZ_FNLC01000002.1"/>
</dbReference>
<gene>
    <name evidence="1" type="ORF">SAMN04489842_2627</name>
</gene>
<dbReference type="OrthoDB" id="238613at2157"/>
<evidence type="ECO:0000313" key="2">
    <source>
        <dbReference type="Proteomes" id="UP000198848"/>
    </source>
</evidence>
<sequence length="200" mass="21471">MKRRALLATTGPAVLGSIAGCADFVSSVEPSAASGDTDDRDAVDDSDLEFEIPESPDDVPINDFGNQEISDFSGAETREEIEIGSGDGVDEKYGPHTVLVSNFGSDPELEIGVIDVLSKTVVHGNRHRIPDDERLAIELLTPSKYVVNVRSPESELEHAVRVPCWAFDCNLSSTSIGVFDDDEIASYLMTNLAGCGNYSC</sequence>
<accession>A0A1H1GV19</accession>
<organism evidence="1 2">
    <name type="scientific">Natronobacterium texcoconense</name>
    <dbReference type="NCBI Taxonomy" id="1095778"/>
    <lineage>
        <taxon>Archaea</taxon>
        <taxon>Methanobacteriati</taxon>
        <taxon>Methanobacteriota</taxon>
        <taxon>Stenosarchaea group</taxon>
        <taxon>Halobacteria</taxon>
        <taxon>Halobacteriales</taxon>
        <taxon>Natrialbaceae</taxon>
        <taxon>Natronobacterium</taxon>
    </lineage>
</organism>
<dbReference type="EMBL" id="FNLC01000002">
    <property type="protein sequence ID" value="SDR17020.1"/>
    <property type="molecule type" value="Genomic_DNA"/>
</dbReference>
<protein>
    <submittedName>
        <fullName evidence="1">Uncharacterized protein</fullName>
    </submittedName>
</protein>
<evidence type="ECO:0000313" key="1">
    <source>
        <dbReference type="EMBL" id="SDR17020.1"/>
    </source>
</evidence>
<dbReference type="AlphaFoldDB" id="A0A1H1GV19"/>
<reference evidence="2" key="1">
    <citation type="submission" date="2016-10" db="EMBL/GenBank/DDBJ databases">
        <authorList>
            <person name="Varghese N."/>
            <person name="Submissions S."/>
        </authorList>
    </citation>
    <scope>NUCLEOTIDE SEQUENCE [LARGE SCALE GENOMIC DNA]</scope>
    <source>
        <strain evidence="2">DSM 24767</strain>
    </source>
</reference>
<dbReference type="PROSITE" id="PS51257">
    <property type="entry name" value="PROKAR_LIPOPROTEIN"/>
    <property type="match status" value="1"/>
</dbReference>
<proteinExistence type="predicted"/>